<feature type="compositionally biased region" description="Polar residues" evidence="1">
    <location>
        <begin position="594"/>
        <end position="605"/>
    </location>
</feature>
<feature type="region of interest" description="Disordered" evidence="1">
    <location>
        <begin position="681"/>
        <end position="736"/>
    </location>
</feature>
<feature type="domain" description="SAM" evidence="2">
    <location>
        <begin position="308"/>
        <end position="383"/>
    </location>
</feature>
<dbReference type="EMBL" id="JBBBZM010000133">
    <property type="protein sequence ID" value="KAL0633195.1"/>
    <property type="molecule type" value="Genomic_DNA"/>
</dbReference>
<name>A0ABR3GB79_9PEZI</name>
<evidence type="ECO:0000259" key="2">
    <source>
        <dbReference type="PROSITE" id="PS50105"/>
    </source>
</evidence>
<feature type="region of interest" description="Disordered" evidence="1">
    <location>
        <begin position="501"/>
        <end position="605"/>
    </location>
</feature>
<dbReference type="PANTHER" id="PTHR15992:SF5">
    <property type="entry name" value="HOLLIDAY JUNCTION RECOGNITION PROTEIN"/>
    <property type="match status" value="1"/>
</dbReference>
<dbReference type="InterPro" id="IPR013761">
    <property type="entry name" value="SAM/pointed_sf"/>
</dbReference>
<dbReference type="InterPro" id="IPR001660">
    <property type="entry name" value="SAM"/>
</dbReference>
<feature type="region of interest" description="Disordered" evidence="1">
    <location>
        <begin position="169"/>
        <end position="201"/>
    </location>
</feature>
<dbReference type="Gene3D" id="1.10.20.10">
    <property type="entry name" value="Histone, subunit A"/>
    <property type="match status" value="1"/>
</dbReference>
<accession>A0ABR3GB79</accession>
<dbReference type="PANTHER" id="PTHR15992">
    <property type="entry name" value="HOLLIDAY JUNCTION RECOGNITION PROTEIN"/>
    <property type="match status" value="1"/>
</dbReference>
<evidence type="ECO:0000313" key="4">
    <source>
        <dbReference type="Proteomes" id="UP001447188"/>
    </source>
</evidence>
<keyword evidence="4" id="KW-1185">Reference proteome</keyword>
<feature type="compositionally biased region" description="Low complexity" evidence="1">
    <location>
        <begin position="556"/>
        <end position="593"/>
    </location>
</feature>
<comment type="caution">
    <text evidence="3">The sequence shown here is derived from an EMBL/GenBank/DDBJ whole genome shotgun (WGS) entry which is preliminary data.</text>
</comment>
<dbReference type="Pfam" id="PF10384">
    <property type="entry name" value="Scm3"/>
    <property type="match status" value="1"/>
</dbReference>
<dbReference type="Gene3D" id="1.10.150.50">
    <property type="entry name" value="Transcription Factor, Ets-1"/>
    <property type="match status" value="1"/>
</dbReference>
<gene>
    <name evidence="3" type="ORF">Q9L58_007879</name>
</gene>
<proteinExistence type="predicted"/>
<protein>
    <recommendedName>
        <fullName evidence="2">SAM domain-containing protein</fullName>
    </recommendedName>
</protein>
<dbReference type="InterPro" id="IPR009072">
    <property type="entry name" value="Histone-fold"/>
</dbReference>
<evidence type="ECO:0000256" key="1">
    <source>
        <dbReference type="SAM" id="MobiDB-lite"/>
    </source>
</evidence>
<evidence type="ECO:0000313" key="3">
    <source>
        <dbReference type="EMBL" id="KAL0633195.1"/>
    </source>
</evidence>
<organism evidence="3 4">
    <name type="scientific">Discina gigas</name>
    <dbReference type="NCBI Taxonomy" id="1032678"/>
    <lineage>
        <taxon>Eukaryota</taxon>
        <taxon>Fungi</taxon>
        <taxon>Dikarya</taxon>
        <taxon>Ascomycota</taxon>
        <taxon>Pezizomycotina</taxon>
        <taxon>Pezizomycetes</taxon>
        <taxon>Pezizales</taxon>
        <taxon>Discinaceae</taxon>
        <taxon>Discina</taxon>
    </lineage>
</organism>
<feature type="compositionally biased region" description="Acidic residues" evidence="1">
    <location>
        <begin position="687"/>
        <end position="711"/>
    </location>
</feature>
<dbReference type="SUPFAM" id="SSF47769">
    <property type="entry name" value="SAM/Pointed domain"/>
    <property type="match status" value="1"/>
</dbReference>
<dbReference type="PROSITE" id="PS50105">
    <property type="entry name" value="SAM_DOMAIN"/>
    <property type="match status" value="1"/>
</dbReference>
<sequence>MVSHASLAKRPRLSYNASPLGLAMESFTAEEELARQRFLSQSRLRLSWEGIFAKYSKNFEGIADEIDQVTGEIVVDNGHVRGMPVSIAGEGPPKAAKKSLSCDAVVKRDVDGDASALVEVGCEACRFQDELDDSICSSCSLQGSSLLATPATAVAGAVANLTLNRLASRTRSSSTMTESPLRNSRRVSSVDEPMVGTPRSQVKDIPSDAFIFKKPGNHGAAVVGLLAKTRAQTVMSSPVPVFSQDDTPSKNRTDYIQGGRTEVEMSPHRAKSPFFATAPPPAMGTLASQLKPLKSSKISADQADIRTWSSTRVATWMLTEKVLHDIEDLDLVHTIKEHHVSGDVIASSTVDGITFEDLSDKLGILSFSKRMTLWSAILKLRTLALSPPRRSQRQITSPTLNSMSVDSATRTKEVNLWAPPPVQEDPFYSHIWGDEHPDGTPLKFLPRTAGPMFFKSEAPASDVAVSGGEGVNKGVKRKRESLAGNTSVLVKVEAVEGSRSAKKSAVGALARSVSKSPKVVKTSDVKTSRPKTPAAKTPGARSSVVKTPTTKVPAGTPVIKTPTTNTTTAKTPITKAPTTGTRTTMMKTPDTKTSIIGTPANSRSAIKTPTTTRVTMATKTPVGTLKTPAATKEEGLTPGWTTNSTSPKKIGRSFLPLVSDGLPNSGLASMWSAKSVMSTRVTVKDESSDDNNDNDDDYGDGDDDDDDDDDGNYTNTVAVAKKDSGSGSGAGMDRKDHVCTGSFCFVCVSLDAEEDDLV</sequence>
<dbReference type="InterPro" id="IPR018465">
    <property type="entry name" value="Scm3/HJURP"/>
</dbReference>
<reference evidence="3 4" key="1">
    <citation type="submission" date="2024-02" db="EMBL/GenBank/DDBJ databases">
        <title>Discinaceae phylogenomics.</title>
        <authorList>
            <person name="Dirks A.C."/>
            <person name="James T.Y."/>
        </authorList>
    </citation>
    <scope>NUCLEOTIDE SEQUENCE [LARGE SCALE GENOMIC DNA]</scope>
    <source>
        <strain evidence="3 4">ACD0624</strain>
    </source>
</reference>
<dbReference type="Proteomes" id="UP001447188">
    <property type="component" value="Unassembled WGS sequence"/>
</dbReference>